<evidence type="ECO:0000256" key="1">
    <source>
        <dbReference type="ARBA" id="ARBA00022448"/>
    </source>
</evidence>
<keyword evidence="8" id="KW-1185">Reference proteome</keyword>
<evidence type="ECO:0000256" key="6">
    <source>
        <dbReference type="HAMAP-Rule" id="MF_01871"/>
    </source>
</evidence>
<evidence type="ECO:0000313" key="8">
    <source>
        <dbReference type="Proteomes" id="UP000001880"/>
    </source>
</evidence>
<dbReference type="GO" id="GO:0005886">
    <property type="term" value="C:plasma membrane"/>
    <property type="evidence" value="ECO:0007669"/>
    <property type="project" value="UniProtKB-SubCell"/>
</dbReference>
<comment type="cofactor">
    <cofactor evidence="6">
        <name>Zn(2+)</name>
        <dbReference type="ChEBI" id="CHEBI:29105"/>
    </cofactor>
</comment>
<evidence type="ECO:0000256" key="5">
    <source>
        <dbReference type="ARBA" id="ARBA00023136"/>
    </source>
</evidence>
<dbReference type="HAMAP" id="MF_01871">
    <property type="entry name" value="DabA"/>
    <property type="match status" value="1"/>
</dbReference>
<feature type="binding site" evidence="6">
    <location>
        <position position="657"/>
    </location>
    <ligand>
        <name>Zn(2+)</name>
        <dbReference type="ChEBI" id="CHEBI:29105"/>
    </ligand>
</feature>
<keyword evidence="5 6" id="KW-0472">Membrane</keyword>
<keyword evidence="3 6" id="KW-0479">Metal-binding</keyword>
<dbReference type="PANTHER" id="PTHR38344">
    <property type="entry name" value="UPF0753 PROTEIN AQ_863"/>
    <property type="match status" value="1"/>
</dbReference>
<proteinExistence type="inferred from homology"/>
<evidence type="ECO:0000256" key="3">
    <source>
        <dbReference type="ARBA" id="ARBA00022723"/>
    </source>
</evidence>
<keyword evidence="1 6" id="KW-0813">Transport</keyword>
<dbReference type="HOGENOM" id="CLU_009885_0_0_7"/>
<comment type="similarity">
    <text evidence="6">Belongs to the inorganic carbon transporter (TC 9.A.2) DabA family.</text>
</comment>
<gene>
    <name evidence="6" type="primary">dabA</name>
    <name evidence="7" type="ordered locus">Hoch_4410</name>
</gene>
<comment type="function">
    <text evidence="6">Part of an energy-coupled inorganic carbon pump.</text>
</comment>
<dbReference type="eggNOG" id="COG3002">
    <property type="taxonomic scope" value="Bacteria"/>
</dbReference>
<evidence type="ECO:0000313" key="7">
    <source>
        <dbReference type="EMBL" id="ACY16904.1"/>
    </source>
</evidence>
<dbReference type="Proteomes" id="UP000001880">
    <property type="component" value="Chromosome"/>
</dbReference>
<dbReference type="RefSeq" id="WP_012829502.1">
    <property type="nucleotide sequence ID" value="NC_013440.1"/>
</dbReference>
<reference evidence="7 8" key="1">
    <citation type="journal article" date="2010" name="Stand. Genomic Sci.">
        <title>Complete genome sequence of Haliangium ochraceum type strain (SMP-2).</title>
        <authorList>
            <consortium name="US DOE Joint Genome Institute (JGI-PGF)"/>
            <person name="Ivanova N."/>
            <person name="Daum C."/>
            <person name="Lang E."/>
            <person name="Abt B."/>
            <person name="Kopitz M."/>
            <person name="Saunders E."/>
            <person name="Lapidus A."/>
            <person name="Lucas S."/>
            <person name="Glavina Del Rio T."/>
            <person name="Nolan M."/>
            <person name="Tice H."/>
            <person name="Copeland A."/>
            <person name="Cheng J.F."/>
            <person name="Chen F."/>
            <person name="Bruce D."/>
            <person name="Goodwin L."/>
            <person name="Pitluck S."/>
            <person name="Mavromatis K."/>
            <person name="Pati A."/>
            <person name="Mikhailova N."/>
            <person name="Chen A."/>
            <person name="Palaniappan K."/>
            <person name="Land M."/>
            <person name="Hauser L."/>
            <person name="Chang Y.J."/>
            <person name="Jeffries C.D."/>
            <person name="Detter J.C."/>
            <person name="Brettin T."/>
            <person name="Rohde M."/>
            <person name="Goker M."/>
            <person name="Bristow J."/>
            <person name="Markowitz V."/>
            <person name="Eisen J.A."/>
            <person name="Hugenholtz P."/>
            <person name="Kyrpides N.C."/>
            <person name="Klenk H.P."/>
        </authorList>
    </citation>
    <scope>NUCLEOTIDE SEQUENCE [LARGE SCALE GENOMIC DNA]</scope>
    <source>
        <strain evidence="8">DSM 14365 / CIP 107738 / JCM 11303 / AJ 13395 / SMP-2</strain>
    </source>
</reference>
<dbReference type="STRING" id="502025.Hoch_4410"/>
<evidence type="ECO:0000256" key="4">
    <source>
        <dbReference type="ARBA" id="ARBA00022833"/>
    </source>
</evidence>
<dbReference type="AlphaFoldDB" id="D0LNJ9"/>
<feature type="binding site" evidence="6">
    <location>
        <position position="472"/>
    </location>
    <ligand>
        <name>Zn(2+)</name>
        <dbReference type="ChEBI" id="CHEBI:29105"/>
    </ligand>
</feature>
<feature type="binding site" evidence="6">
    <location>
        <position position="470"/>
    </location>
    <ligand>
        <name>Zn(2+)</name>
        <dbReference type="ChEBI" id="CHEBI:29105"/>
    </ligand>
</feature>
<dbReference type="KEGG" id="hoh:Hoch_4410"/>
<keyword evidence="2 6" id="KW-1003">Cell membrane</keyword>
<dbReference type="EMBL" id="CP001804">
    <property type="protein sequence ID" value="ACY16904.1"/>
    <property type="molecule type" value="Genomic_DNA"/>
</dbReference>
<name>D0LNJ9_HALO1</name>
<keyword evidence="6" id="KW-0997">Cell inner membrane</keyword>
<dbReference type="InterPro" id="IPR018752">
    <property type="entry name" value="DabA"/>
</dbReference>
<keyword evidence="4 6" id="KW-0862">Zinc</keyword>
<evidence type="ECO:0000256" key="2">
    <source>
        <dbReference type="ARBA" id="ARBA00022475"/>
    </source>
</evidence>
<protein>
    <recommendedName>
        <fullName evidence="6">Probable inorganic carbon transporter subunit DabA</fullName>
    </recommendedName>
</protein>
<sequence>MSTAQTTAKSAARGGGGGDARLAQLRHIIEEVAEVLPSQPPILFFVHHNTLHLYEHLPFDEAVVQAAERFGAEPYESETAFAAHLARGRILPRDIDAEVDLAKVSDEVIFPGGPSARAFTSTRLRHLFEVPRGAALDWLLAETDALRRCHEMVAEPARAALRNQGRQLAGGKDVSEAEAEGIALTALWRTLSQRAPRRQAQRVGLRPRDAVFANTGVDTDDWVHPLLIRVCAAFTDQGISYWRMPGRDAGLYGAFRALYSRSFGPPQPWMAALAEELSRQAARGWNAEQTVVGLLDEIGCPEARWAELLEATLLALPGWGGMIHQLALRPDRAPVEAMPADLLDFLAVRLTLDTVAARYATATGGHGEVSLGHIDEAAASAAAPETAEEIAYEAFVSAQLLGLGPVDFVPEGAAERWIAAVAGFASFERRKLLHRAFERRHRIGVLDGLLNHARLGNAPKPKARVQAAFCIDDREESLRRHFEEVMPDVETIGFAGFYGAAMAYKGIEHVKPEPLCPVNIVPDRLVVEEAIDSGAADAASSRRRLLGGLSLFSHVGSRTAVRGGLLSSMLGLLAVVPLIVRCLFPRIGERLGHSARASLVGRPHTRLRIERSEDAERDENGLLPGFTVAEMIDIVAGMLRTTGVNDELAPLFLVIGHGSSSLNNPHEAAYDCGACGGGRGGPNGRAFAMMANDPRVRHGLREQFGLEIPEETWFVGGYHNTCDDSIVYYDVELVPERLRGELAAIQKTLDEVRRLDAHERCRRFEDAPLKMSAERGLANAEAHAVDLGQARPEYCHATNAICFVGRRERTRGLFLDRRAFLVSYDPEKDDDGALLGPLLQSVGPVGAGINLEYYFSFVDNARYGAGTKLPHNITGLIGVMDGHMSDLRTGLSAQMVEIHEPVRLLNIVEAEFDVLGRVMERHPVVANLVQNGWIQFAAWSPSTGEMRVFENGELVPYEQESLELAQAQTSLDHYAGRRDNLECARIEAALKTGASR</sequence>
<dbReference type="PANTHER" id="PTHR38344:SF1">
    <property type="entry name" value="INORGANIC CARBON TRANSPORTER SUBUNIT DABA-RELATED"/>
    <property type="match status" value="1"/>
</dbReference>
<organism evidence="7 8">
    <name type="scientific">Haliangium ochraceum (strain DSM 14365 / JCM 11303 / SMP-2)</name>
    <dbReference type="NCBI Taxonomy" id="502025"/>
    <lineage>
        <taxon>Bacteria</taxon>
        <taxon>Pseudomonadati</taxon>
        <taxon>Myxococcota</taxon>
        <taxon>Polyangia</taxon>
        <taxon>Haliangiales</taxon>
        <taxon>Kofleriaceae</taxon>
        <taxon>Haliangium</taxon>
    </lineage>
</organism>
<dbReference type="GO" id="GO:0008270">
    <property type="term" value="F:zinc ion binding"/>
    <property type="evidence" value="ECO:0007669"/>
    <property type="project" value="UniProtKB-UniRule"/>
</dbReference>
<comment type="subunit">
    <text evidence="6">Forms a complex with DabB.</text>
</comment>
<feature type="binding site" evidence="6">
    <location>
        <position position="672"/>
    </location>
    <ligand>
        <name>Zn(2+)</name>
        <dbReference type="ChEBI" id="CHEBI:29105"/>
    </ligand>
</feature>
<accession>D0LNJ9</accession>
<dbReference type="Pfam" id="PF10070">
    <property type="entry name" value="DabA"/>
    <property type="match status" value="1"/>
</dbReference>
<comment type="subcellular location">
    <subcellularLocation>
        <location evidence="6">Cell inner membrane</location>
        <topology evidence="6">Peripheral membrane protein</topology>
    </subcellularLocation>
</comment>